<evidence type="ECO:0000313" key="1">
    <source>
        <dbReference type="EMBL" id="GAA2018196.1"/>
    </source>
</evidence>
<keyword evidence="2" id="KW-1185">Reference proteome</keyword>
<organism evidence="1 2">
    <name type="scientific">Terrabacter terrae</name>
    <dbReference type="NCBI Taxonomy" id="318434"/>
    <lineage>
        <taxon>Bacteria</taxon>
        <taxon>Bacillati</taxon>
        <taxon>Actinomycetota</taxon>
        <taxon>Actinomycetes</taxon>
        <taxon>Micrococcales</taxon>
        <taxon>Intrasporangiaceae</taxon>
        <taxon>Terrabacter</taxon>
    </lineage>
</organism>
<protein>
    <submittedName>
        <fullName evidence="1">Uncharacterized protein</fullName>
    </submittedName>
</protein>
<gene>
    <name evidence="1" type="ORF">GCM10009740_02420</name>
</gene>
<name>A0ABN2TSB5_9MICO</name>
<sequence>MSEACVIEVNSPPVNPRVALRALTPPRVAVMDVEVIVVALPLRSVILLSAPAAVNVETALVAWSDRVQPVVPVLVRVFLNPAGWCSRWCR</sequence>
<dbReference type="EMBL" id="BAAANB010000001">
    <property type="protein sequence ID" value="GAA2018196.1"/>
    <property type="molecule type" value="Genomic_DNA"/>
</dbReference>
<dbReference type="Proteomes" id="UP001501285">
    <property type="component" value="Unassembled WGS sequence"/>
</dbReference>
<accession>A0ABN2TSB5</accession>
<evidence type="ECO:0000313" key="2">
    <source>
        <dbReference type="Proteomes" id="UP001501285"/>
    </source>
</evidence>
<comment type="caution">
    <text evidence="1">The sequence shown here is derived from an EMBL/GenBank/DDBJ whole genome shotgun (WGS) entry which is preliminary data.</text>
</comment>
<reference evidence="1 2" key="1">
    <citation type="journal article" date="2019" name="Int. J. Syst. Evol. Microbiol.">
        <title>The Global Catalogue of Microorganisms (GCM) 10K type strain sequencing project: providing services to taxonomists for standard genome sequencing and annotation.</title>
        <authorList>
            <consortium name="The Broad Institute Genomics Platform"/>
            <consortium name="The Broad Institute Genome Sequencing Center for Infectious Disease"/>
            <person name="Wu L."/>
            <person name="Ma J."/>
        </authorList>
    </citation>
    <scope>NUCLEOTIDE SEQUENCE [LARGE SCALE GENOMIC DNA]</scope>
    <source>
        <strain evidence="1 2">JCM 14283</strain>
    </source>
</reference>
<proteinExistence type="predicted"/>